<evidence type="ECO:0000313" key="1">
    <source>
        <dbReference type="EMBL" id="CZR63027.1"/>
    </source>
</evidence>
<evidence type="ECO:0000313" key="2">
    <source>
        <dbReference type="Proteomes" id="UP000184330"/>
    </source>
</evidence>
<dbReference type="EMBL" id="FJOG01000022">
    <property type="protein sequence ID" value="CZR63027.1"/>
    <property type="molecule type" value="Genomic_DNA"/>
</dbReference>
<dbReference type="AlphaFoldDB" id="A0A1L7XDI6"/>
<gene>
    <name evidence="1" type="ORF">PAC_12924</name>
</gene>
<sequence length="285" mass="33437">MLKKTIGEWEDEHQQQWPNNYETALKYKDEGIRGWDCEKEYQEECRSPVIDYLKIHCLEMPSDELTYRLGHLPAYTSNCLAPEITFVCQEAYQVVSEHYALVFQPVDHGGIWFNFEIDTLYLERDSFPCYPDDTSFWFSIIDELEQAGSPLDFPILCQNVEHVALVMREDDEWQDRHELWALSVMGYFKHLQTFTFVLRHHKINASDTTPVSFIEPIDVESVLHQDDRLTHIEVPLDFKILESFEMDRLDSCLKGVYGSPPNFPDIPKFEEKVAITAAMLDNLKR</sequence>
<dbReference type="Proteomes" id="UP000184330">
    <property type="component" value="Unassembled WGS sequence"/>
</dbReference>
<dbReference type="OrthoDB" id="10519485at2759"/>
<protein>
    <submittedName>
        <fullName evidence="1">Uncharacterized protein</fullName>
    </submittedName>
</protein>
<name>A0A1L7XDI6_9HELO</name>
<organism evidence="1 2">
    <name type="scientific">Phialocephala subalpina</name>
    <dbReference type="NCBI Taxonomy" id="576137"/>
    <lineage>
        <taxon>Eukaryota</taxon>
        <taxon>Fungi</taxon>
        <taxon>Dikarya</taxon>
        <taxon>Ascomycota</taxon>
        <taxon>Pezizomycotina</taxon>
        <taxon>Leotiomycetes</taxon>
        <taxon>Helotiales</taxon>
        <taxon>Mollisiaceae</taxon>
        <taxon>Phialocephala</taxon>
        <taxon>Phialocephala fortinii species complex</taxon>
    </lineage>
</organism>
<keyword evidence="2" id="KW-1185">Reference proteome</keyword>
<reference evidence="1 2" key="1">
    <citation type="submission" date="2016-03" db="EMBL/GenBank/DDBJ databases">
        <authorList>
            <person name="Ploux O."/>
        </authorList>
    </citation>
    <scope>NUCLEOTIDE SEQUENCE [LARGE SCALE GENOMIC DNA]</scope>
    <source>
        <strain evidence="1 2">UAMH 11012</strain>
    </source>
</reference>
<accession>A0A1L7XDI6</accession>
<proteinExistence type="predicted"/>